<sequence length="324" mass="35051">MLRLIRTVSSAAQHHVAPQTRRHVPSKLDLTPPVREPSPTPTAVLSPEGLRHLCKKGSQAEILYCLNNWFPTFGPLDNSPEVYRPAQCEAARAGRISVLEDFLAHGCPLFGGDFDETVPEAATKGAVIRGNTMILDFLLKHGGWDVRGAISAMLYGLQSETVVKWYLAQGCDPNAPTRKALGLTMTTSAVSTAPISAVKLLISKGGAVCGTDAVAQAVKAHVSNIPGRLEIVECLLDNGASIDAYAFQYAPDSSMVAIKGRETGLILAVRGNKIDMVELLLKRGADRSLRVGMSRLTKDETVLDIAEEIGYKDIIKLLKYKYLE</sequence>
<evidence type="ECO:0000313" key="5">
    <source>
        <dbReference type="EMBL" id="KIM97155.1"/>
    </source>
</evidence>
<dbReference type="Proteomes" id="UP000054321">
    <property type="component" value="Unassembled WGS sequence"/>
</dbReference>
<accession>A0A0C3GM25</accession>
<reference evidence="5 6" key="1">
    <citation type="submission" date="2014-04" db="EMBL/GenBank/DDBJ databases">
        <authorList>
            <consortium name="DOE Joint Genome Institute"/>
            <person name="Kuo A."/>
            <person name="Martino E."/>
            <person name="Perotto S."/>
            <person name="Kohler A."/>
            <person name="Nagy L.G."/>
            <person name="Floudas D."/>
            <person name="Copeland A."/>
            <person name="Barry K.W."/>
            <person name="Cichocki N."/>
            <person name="Veneault-Fourrey C."/>
            <person name="LaButti K."/>
            <person name="Lindquist E.A."/>
            <person name="Lipzen A."/>
            <person name="Lundell T."/>
            <person name="Morin E."/>
            <person name="Murat C."/>
            <person name="Sun H."/>
            <person name="Tunlid A."/>
            <person name="Henrissat B."/>
            <person name="Grigoriev I.V."/>
            <person name="Hibbett D.S."/>
            <person name="Martin F."/>
            <person name="Nordberg H.P."/>
            <person name="Cantor M.N."/>
            <person name="Hua S.X."/>
        </authorList>
    </citation>
    <scope>NUCLEOTIDE SEQUENCE [LARGE SCALE GENOMIC DNA]</scope>
    <source>
        <strain evidence="5 6">Zn</strain>
    </source>
</reference>
<dbReference type="PANTHER" id="PTHR24198:SF165">
    <property type="entry name" value="ANKYRIN REPEAT-CONTAINING PROTEIN-RELATED"/>
    <property type="match status" value="1"/>
</dbReference>
<dbReference type="OrthoDB" id="539213at2759"/>
<dbReference type="SMART" id="SM00248">
    <property type="entry name" value="ANK"/>
    <property type="match status" value="2"/>
</dbReference>
<keyword evidence="2 3" id="KW-0040">ANK repeat</keyword>
<keyword evidence="6" id="KW-1185">Reference proteome</keyword>
<reference evidence="6" key="2">
    <citation type="submission" date="2015-01" db="EMBL/GenBank/DDBJ databases">
        <title>Evolutionary Origins and Diversification of the Mycorrhizal Mutualists.</title>
        <authorList>
            <consortium name="DOE Joint Genome Institute"/>
            <consortium name="Mycorrhizal Genomics Consortium"/>
            <person name="Kohler A."/>
            <person name="Kuo A."/>
            <person name="Nagy L.G."/>
            <person name="Floudas D."/>
            <person name="Copeland A."/>
            <person name="Barry K.W."/>
            <person name="Cichocki N."/>
            <person name="Veneault-Fourrey C."/>
            <person name="LaButti K."/>
            <person name="Lindquist E.A."/>
            <person name="Lipzen A."/>
            <person name="Lundell T."/>
            <person name="Morin E."/>
            <person name="Murat C."/>
            <person name="Riley R."/>
            <person name="Ohm R."/>
            <person name="Sun H."/>
            <person name="Tunlid A."/>
            <person name="Henrissat B."/>
            <person name="Grigoriev I.V."/>
            <person name="Hibbett D.S."/>
            <person name="Martin F."/>
        </authorList>
    </citation>
    <scope>NUCLEOTIDE SEQUENCE [LARGE SCALE GENOMIC DNA]</scope>
    <source>
        <strain evidence="6">Zn</strain>
    </source>
</reference>
<evidence type="ECO:0000256" key="2">
    <source>
        <dbReference type="ARBA" id="ARBA00023043"/>
    </source>
</evidence>
<protein>
    <submittedName>
        <fullName evidence="5">Uncharacterized protein</fullName>
    </submittedName>
</protein>
<evidence type="ECO:0000256" key="1">
    <source>
        <dbReference type="ARBA" id="ARBA00022737"/>
    </source>
</evidence>
<keyword evidence="1" id="KW-0677">Repeat</keyword>
<dbReference type="HOGENOM" id="CLU_987116_0_0_1"/>
<dbReference type="STRING" id="913774.A0A0C3GM25"/>
<dbReference type="Pfam" id="PF00023">
    <property type="entry name" value="Ank"/>
    <property type="match status" value="1"/>
</dbReference>
<dbReference type="InParanoid" id="A0A0C3GM25"/>
<dbReference type="PANTHER" id="PTHR24198">
    <property type="entry name" value="ANKYRIN REPEAT AND PROTEIN KINASE DOMAIN-CONTAINING PROTEIN"/>
    <property type="match status" value="1"/>
</dbReference>
<dbReference type="InterPro" id="IPR002110">
    <property type="entry name" value="Ankyrin_rpt"/>
</dbReference>
<dbReference type="InterPro" id="IPR036770">
    <property type="entry name" value="Ankyrin_rpt-contain_sf"/>
</dbReference>
<dbReference type="SUPFAM" id="SSF48403">
    <property type="entry name" value="Ankyrin repeat"/>
    <property type="match status" value="1"/>
</dbReference>
<evidence type="ECO:0000313" key="6">
    <source>
        <dbReference type="Proteomes" id="UP000054321"/>
    </source>
</evidence>
<dbReference type="PROSITE" id="PS50297">
    <property type="entry name" value="ANK_REP_REGION"/>
    <property type="match status" value="1"/>
</dbReference>
<dbReference type="PROSITE" id="PS50088">
    <property type="entry name" value="ANK_REPEAT"/>
    <property type="match status" value="1"/>
</dbReference>
<evidence type="ECO:0000256" key="3">
    <source>
        <dbReference type="PROSITE-ProRule" id="PRU00023"/>
    </source>
</evidence>
<feature type="region of interest" description="Disordered" evidence="4">
    <location>
        <begin position="9"/>
        <end position="43"/>
    </location>
</feature>
<dbReference type="AlphaFoldDB" id="A0A0C3GM25"/>
<gene>
    <name evidence="5" type="ORF">OIDMADRAFT_147707</name>
</gene>
<proteinExistence type="predicted"/>
<evidence type="ECO:0000256" key="4">
    <source>
        <dbReference type="SAM" id="MobiDB-lite"/>
    </source>
</evidence>
<feature type="repeat" description="ANK" evidence="3">
    <location>
        <begin position="260"/>
        <end position="292"/>
    </location>
</feature>
<organism evidence="5 6">
    <name type="scientific">Oidiodendron maius (strain Zn)</name>
    <dbReference type="NCBI Taxonomy" id="913774"/>
    <lineage>
        <taxon>Eukaryota</taxon>
        <taxon>Fungi</taxon>
        <taxon>Dikarya</taxon>
        <taxon>Ascomycota</taxon>
        <taxon>Pezizomycotina</taxon>
        <taxon>Leotiomycetes</taxon>
        <taxon>Leotiomycetes incertae sedis</taxon>
        <taxon>Myxotrichaceae</taxon>
        <taxon>Oidiodendron</taxon>
    </lineage>
</organism>
<dbReference type="EMBL" id="KN832882">
    <property type="protein sequence ID" value="KIM97155.1"/>
    <property type="molecule type" value="Genomic_DNA"/>
</dbReference>
<name>A0A0C3GM25_OIDMZ</name>
<dbReference type="Gene3D" id="1.25.40.20">
    <property type="entry name" value="Ankyrin repeat-containing domain"/>
    <property type="match status" value="2"/>
</dbReference>